<evidence type="ECO:0000313" key="2">
    <source>
        <dbReference type="WBParaSite" id="PS1159_v2.g15937.t1"/>
    </source>
</evidence>
<dbReference type="WBParaSite" id="PS1159_v2.g15937.t1">
    <property type="protein sequence ID" value="PS1159_v2.g15937.t1"/>
    <property type="gene ID" value="PS1159_v2.g15937"/>
</dbReference>
<reference evidence="2" key="1">
    <citation type="submission" date="2022-11" db="UniProtKB">
        <authorList>
            <consortium name="WormBaseParasite"/>
        </authorList>
    </citation>
    <scope>IDENTIFICATION</scope>
</reference>
<evidence type="ECO:0000313" key="1">
    <source>
        <dbReference type="Proteomes" id="UP000887580"/>
    </source>
</evidence>
<sequence length="412" mass="45386">SRGNFQPSSSRGNFQPSSSRGNFQPSSSRGNFQSSTSRGNFHTSSNRGNFQGSQVRGPFYLSRPIAEGEHYVPPNYDDYMDDDDQRAQRASYGEFPTRGRFYPLASTSSAGRGGFSSSSAARRSTTLDPSDRLSYSQAIRNPYTPVESHARYLGALGPNAADRMQKIECATPLVKVKNLELQADHFIATMDDNTSPVIASASFGDFLSAARADACLTARCLTPDFEPYSNVSWGAFLSGTRFFNALGQLQPALIRSMFQNQRIEAIQAISVRAFAPMEMDFAEMCALIPTGTTFLTLNASKFARGDTVNAIQLLVESRREKPKLVRLLLMSHRFPLSDTFGRLLEALEQITQDPSCVTLLINMPPTDDAVTSVTTQGFTRGNIHRRGVNLAFHMYIRTRGDRVVAVGFRTTG</sequence>
<proteinExistence type="predicted"/>
<accession>A0AC35FBS8</accession>
<organism evidence="1 2">
    <name type="scientific">Panagrolaimus sp. PS1159</name>
    <dbReference type="NCBI Taxonomy" id="55785"/>
    <lineage>
        <taxon>Eukaryota</taxon>
        <taxon>Metazoa</taxon>
        <taxon>Ecdysozoa</taxon>
        <taxon>Nematoda</taxon>
        <taxon>Chromadorea</taxon>
        <taxon>Rhabditida</taxon>
        <taxon>Tylenchina</taxon>
        <taxon>Panagrolaimomorpha</taxon>
        <taxon>Panagrolaimoidea</taxon>
        <taxon>Panagrolaimidae</taxon>
        <taxon>Panagrolaimus</taxon>
    </lineage>
</organism>
<protein>
    <submittedName>
        <fullName evidence="2">Uncharacterized protein</fullName>
    </submittedName>
</protein>
<name>A0AC35FBS8_9BILA</name>
<dbReference type="Proteomes" id="UP000887580">
    <property type="component" value="Unplaced"/>
</dbReference>